<protein>
    <submittedName>
        <fullName evidence="1">Uncharacterized protein</fullName>
    </submittedName>
</protein>
<dbReference type="STRING" id="1244108.SAMN05444004_103287"/>
<dbReference type="Proteomes" id="UP000198914">
    <property type="component" value="Unassembled WGS sequence"/>
</dbReference>
<dbReference type="RefSeq" id="WP_092643795.1">
    <property type="nucleotide sequence ID" value="NZ_FNPX01000003.1"/>
</dbReference>
<evidence type="ECO:0000313" key="1">
    <source>
        <dbReference type="EMBL" id="SDY84438.1"/>
    </source>
</evidence>
<evidence type="ECO:0000313" key="2">
    <source>
        <dbReference type="Proteomes" id="UP000198914"/>
    </source>
</evidence>
<keyword evidence="2" id="KW-1185">Reference proteome</keyword>
<proteinExistence type="predicted"/>
<dbReference type="OrthoDB" id="7658906at2"/>
<sequence length="101" mass="11103">MKFHVSIGILAGNFAAQQLAFAHLLDVAPEADFDQVEVIRRNFEARLAHFFAAGEGPETISEDTLVLILPGAKVPLVRTDHLRVVGRFPGKITRALIPEED</sequence>
<name>A0A1H3N6I9_9RHOB</name>
<organism evidence="1 2">
    <name type="scientific">Jannaschia faecimaris</name>
    <dbReference type="NCBI Taxonomy" id="1244108"/>
    <lineage>
        <taxon>Bacteria</taxon>
        <taxon>Pseudomonadati</taxon>
        <taxon>Pseudomonadota</taxon>
        <taxon>Alphaproteobacteria</taxon>
        <taxon>Rhodobacterales</taxon>
        <taxon>Roseobacteraceae</taxon>
        <taxon>Jannaschia</taxon>
    </lineage>
</organism>
<reference evidence="2" key="1">
    <citation type="submission" date="2016-10" db="EMBL/GenBank/DDBJ databases">
        <authorList>
            <person name="Varghese N."/>
            <person name="Submissions S."/>
        </authorList>
    </citation>
    <scope>NUCLEOTIDE SEQUENCE [LARGE SCALE GENOMIC DNA]</scope>
    <source>
        <strain evidence="2">DSM 100420</strain>
    </source>
</reference>
<dbReference type="AlphaFoldDB" id="A0A1H3N6I9"/>
<accession>A0A1H3N6I9</accession>
<gene>
    <name evidence="1" type="ORF">SAMN05444004_103287</name>
</gene>
<dbReference type="EMBL" id="FNPX01000003">
    <property type="protein sequence ID" value="SDY84438.1"/>
    <property type="molecule type" value="Genomic_DNA"/>
</dbReference>